<evidence type="ECO:0000256" key="2">
    <source>
        <dbReference type="ARBA" id="ARBA00022741"/>
    </source>
</evidence>
<comment type="caution">
    <text evidence="5">The sequence shown here is derived from an EMBL/GenBank/DDBJ whole genome shotgun (WGS) entry which is preliminary data.</text>
</comment>
<dbReference type="InterPro" id="IPR027417">
    <property type="entry name" value="P-loop_NTPase"/>
</dbReference>
<dbReference type="PANTHER" id="PTHR24220">
    <property type="entry name" value="IMPORT ATP-BINDING PROTEIN"/>
    <property type="match status" value="1"/>
</dbReference>
<dbReference type="Gene3D" id="3.40.50.300">
    <property type="entry name" value="P-loop containing nucleotide triphosphate hydrolases"/>
    <property type="match status" value="1"/>
</dbReference>
<dbReference type="GO" id="GO:0005886">
    <property type="term" value="C:plasma membrane"/>
    <property type="evidence" value="ECO:0007669"/>
    <property type="project" value="TreeGrafter"/>
</dbReference>
<feature type="domain" description="ABC transporter" evidence="4">
    <location>
        <begin position="6"/>
        <end position="245"/>
    </location>
</feature>
<dbReference type="EMBL" id="JAGQKZ010000003">
    <property type="protein sequence ID" value="MCA9391721.1"/>
    <property type="molecule type" value="Genomic_DNA"/>
</dbReference>
<dbReference type="InterPro" id="IPR015854">
    <property type="entry name" value="ABC_transpr_LolD-like"/>
</dbReference>
<protein>
    <submittedName>
        <fullName evidence="5">ABC transporter ATP-binding protein</fullName>
    </submittedName>
</protein>
<proteinExistence type="predicted"/>
<keyword evidence="3 5" id="KW-0067">ATP-binding</keyword>
<keyword evidence="2" id="KW-0547">Nucleotide-binding</keyword>
<dbReference type="InterPro" id="IPR003439">
    <property type="entry name" value="ABC_transporter-like_ATP-bd"/>
</dbReference>
<reference evidence="5" key="2">
    <citation type="journal article" date="2021" name="Microbiome">
        <title>Successional dynamics and alternative stable states in a saline activated sludge microbial community over 9 years.</title>
        <authorList>
            <person name="Wang Y."/>
            <person name="Ye J."/>
            <person name="Ju F."/>
            <person name="Liu L."/>
            <person name="Boyd J.A."/>
            <person name="Deng Y."/>
            <person name="Parks D.H."/>
            <person name="Jiang X."/>
            <person name="Yin X."/>
            <person name="Woodcroft B.J."/>
            <person name="Tyson G.W."/>
            <person name="Hugenholtz P."/>
            <person name="Polz M.F."/>
            <person name="Zhang T."/>
        </authorList>
    </citation>
    <scope>NUCLEOTIDE SEQUENCE</scope>
    <source>
        <strain evidence="5">HKST-UBA03</strain>
    </source>
</reference>
<dbReference type="GO" id="GO:0022857">
    <property type="term" value="F:transmembrane transporter activity"/>
    <property type="evidence" value="ECO:0007669"/>
    <property type="project" value="TreeGrafter"/>
</dbReference>
<evidence type="ECO:0000256" key="1">
    <source>
        <dbReference type="ARBA" id="ARBA00022448"/>
    </source>
</evidence>
<name>A0A955RQK2_UNCKA</name>
<dbReference type="FunFam" id="3.40.50.300:FF:000032">
    <property type="entry name" value="Export ABC transporter ATP-binding protein"/>
    <property type="match status" value="1"/>
</dbReference>
<dbReference type="GO" id="GO:0016887">
    <property type="term" value="F:ATP hydrolysis activity"/>
    <property type="evidence" value="ECO:0007669"/>
    <property type="project" value="InterPro"/>
</dbReference>
<keyword evidence="1" id="KW-0813">Transport</keyword>
<dbReference type="InterPro" id="IPR003593">
    <property type="entry name" value="AAA+_ATPase"/>
</dbReference>
<dbReference type="AlphaFoldDB" id="A0A955RQK2"/>
<dbReference type="Proteomes" id="UP000751518">
    <property type="component" value="Unassembled WGS sequence"/>
</dbReference>
<organism evidence="5 6">
    <name type="scientific">candidate division WWE3 bacterium</name>
    <dbReference type="NCBI Taxonomy" id="2053526"/>
    <lineage>
        <taxon>Bacteria</taxon>
        <taxon>Katanobacteria</taxon>
    </lineage>
</organism>
<dbReference type="SUPFAM" id="SSF52540">
    <property type="entry name" value="P-loop containing nucleoside triphosphate hydrolases"/>
    <property type="match status" value="1"/>
</dbReference>
<reference evidence="5" key="1">
    <citation type="submission" date="2020-04" db="EMBL/GenBank/DDBJ databases">
        <authorList>
            <person name="Zhang T."/>
        </authorList>
    </citation>
    <scope>NUCLEOTIDE SEQUENCE</scope>
    <source>
        <strain evidence="5">HKST-UBA03</strain>
    </source>
</reference>
<dbReference type="CDD" id="cd03255">
    <property type="entry name" value="ABC_MJ0796_LolCDE_FtsE"/>
    <property type="match status" value="1"/>
</dbReference>
<dbReference type="Pfam" id="PF00005">
    <property type="entry name" value="ABC_tran"/>
    <property type="match status" value="1"/>
</dbReference>
<evidence type="ECO:0000256" key="3">
    <source>
        <dbReference type="ARBA" id="ARBA00022840"/>
    </source>
</evidence>
<dbReference type="GO" id="GO:0098796">
    <property type="term" value="C:membrane protein complex"/>
    <property type="evidence" value="ECO:0007669"/>
    <property type="project" value="UniProtKB-ARBA"/>
</dbReference>
<evidence type="ECO:0000313" key="6">
    <source>
        <dbReference type="Proteomes" id="UP000751518"/>
    </source>
</evidence>
<dbReference type="PROSITE" id="PS50893">
    <property type="entry name" value="ABC_TRANSPORTER_2"/>
    <property type="match status" value="1"/>
</dbReference>
<dbReference type="GO" id="GO:0005524">
    <property type="term" value="F:ATP binding"/>
    <property type="evidence" value="ECO:0007669"/>
    <property type="project" value="UniProtKB-KW"/>
</dbReference>
<gene>
    <name evidence="5" type="ORF">KC614_00765</name>
</gene>
<evidence type="ECO:0000259" key="4">
    <source>
        <dbReference type="PROSITE" id="PS50893"/>
    </source>
</evidence>
<dbReference type="SMART" id="SM00382">
    <property type="entry name" value="AAA"/>
    <property type="match status" value="1"/>
</dbReference>
<evidence type="ECO:0000313" key="5">
    <source>
        <dbReference type="EMBL" id="MCA9391721.1"/>
    </source>
</evidence>
<sequence length="607" mass="69014">MDEQIIAVDHITKQFGAENTRVTAIDDMTLKVFKGEFVIVFGPSGSGKSTLLNIVAGLDNVTNGTVKIDGVELSTLSSDEKAKFHREKIGIVFQAYNLVPTFTVEQNISLPLVFAGVKPDERVSRAQKLLKDFNLATLEKRLPAEVSGGQQQRVGIMRALVTNPPILIADEPTGNLDSVTSKEVMELFRDLNQRLGVTVLVVTHDPTQFQWADRVVHVLDGKIIKQTVYHDKVYYSTIEDEGQFEYVTAKEHGEIVAAGGQTGVGEALEEEEKEEEEPQEKIDKVIAFDALWLKREQLDSQIVKTLGLLPVIMDKEHLDALKEEEVLSLAQSLKLRTINKLTYAQLLDFLDRPKKKGGIGLYKQVAERIANEVEELINLFGYQRETKKKQPSENTPPEMSEFESLWLERQHLTEEEQIILELISYWLSDYQIKHFTKDQLNSLLGATRMRINHQLSDEEFFDVLDDKEGVDGVGLYSQTARYLSDEVGAMLRLFSYEEKGEKVADKPKELSGFDILWSNKMHLDIVSERVLEALDGLLSDEQKHRMTEEELRSIVQAVKYRIENKLTSEEFFDYLDSPERVGGVGLYKQTAMKLSRQIDNIKRLFNE</sequence>
<accession>A0A955RQK2</accession>
<dbReference type="InterPro" id="IPR017911">
    <property type="entry name" value="MacB-like_ATP-bd"/>
</dbReference>